<name>A0A3B0X153_9ZZZZ</name>
<accession>A0A3B0X153</accession>
<gene>
    <name evidence="1" type="ORF">MNBD_GAMMA07-1349</name>
</gene>
<proteinExistence type="predicted"/>
<evidence type="ECO:0000313" key="1">
    <source>
        <dbReference type="EMBL" id="VAW57252.1"/>
    </source>
</evidence>
<reference evidence="1" key="1">
    <citation type="submission" date="2018-06" db="EMBL/GenBank/DDBJ databases">
        <authorList>
            <person name="Zhirakovskaya E."/>
        </authorList>
    </citation>
    <scope>NUCLEOTIDE SEQUENCE</scope>
</reference>
<dbReference type="AlphaFoldDB" id="A0A3B0X153"/>
<organism evidence="1">
    <name type="scientific">hydrothermal vent metagenome</name>
    <dbReference type="NCBI Taxonomy" id="652676"/>
    <lineage>
        <taxon>unclassified sequences</taxon>
        <taxon>metagenomes</taxon>
        <taxon>ecological metagenomes</taxon>
    </lineage>
</organism>
<dbReference type="EMBL" id="UOFF01000365">
    <property type="protein sequence ID" value="VAW57252.1"/>
    <property type="molecule type" value="Genomic_DNA"/>
</dbReference>
<evidence type="ECO:0008006" key="2">
    <source>
        <dbReference type="Google" id="ProtNLM"/>
    </source>
</evidence>
<sequence>MKILITLYVLGFILSQPAMGRDFEGGYAVYGAGGESCKTYLKSMKSGGRKQDYFIDWTIGYLTAFNVIMPSTYNILGESDFAESQGWLQRHCGRYPKQLYTNALIKLTQVLYPLRFQSGMKKPTVSLKDVGQAVK</sequence>
<protein>
    <recommendedName>
        <fullName evidence="2">Rap1a immunity protein domain-containing protein</fullName>
    </recommendedName>
</protein>